<gene>
    <name evidence="2" type="ORF">H8718_09850</name>
</gene>
<accession>A0A926EGD3</accession>
<organism evidence="2 3">
    <name type="scientific">Zhenhengia yiwuensis</name>
    <dbReference type="NCBI Taxonomy" id="2763666"/>
    <lineage>
        <taxon>Bacteria</taxon>
        <taxon>Bacillati</taxon>
        <taxon>Bacillota</taxon>
        <taxon>Clostridia</taxon>
        <taxon>Lachnospirales</taxon>
        <taxon>Lachnospiraceae</taxon>
        <taxon>Zhenhengia</taxon>
    </lineage>
</organism>
<reference evidence="2" key="1">
    <citation type="submission" date="2020-08" db="EMBL/GenBank/DDBJ databases">
        <title>Genome public.</title>
        <authorList>
            <person name="Liu C."/>
            <person name="Sun Q."/>
        </authorList>
    </citation>
    <scope>NUCLEOTIDE SEQUENCE</scope>
    <source>
        <strain evidence="2">NSJ-12</strain>
    </source>
</reference>
<evidence type="ECO:0000256" key="1">
    <source>
        <dbReference type="SAM" id="Phobius"/>
    </source>
</evidence>
<keyword evidence="1" id="KW-0472">Membrane</keyword>
<dbReference type="AlphaFoldDB" id="A0A926EGD3"/>
<evidence type="ECO:0000313" key="2">
    <source>
        <dbReference type="EMBL" id="MBC8579829.1"/>
    </source>
</evidence>
<feature type="transmembrane region" description="Helical" evidence="1">
    <location>
        <begin position="42"/>
        <end position="63"/>
    </location>
</feature>
<feature type="transmembrane region" description="Helical" evidence="1">
    <location>
        <begin position="7"/>
        <end position="30"/>
    </location>
</feature>
<keyword evidence="3" id="KW-1185">Reference proteome</keyword>
<comment type="caution">
    <text evidence="2">The sequence shown here is derived from an EMBL/GenBank/DDBJ whole genome shotgun (WGS) entry which is preliminary data.</text>
</comment>
<evidence type="ECO:0008006" key="4">
    <source>
        <dbReference type="Google" id="ProtNLM"/>
    </source>
</evidence>
<proteinExistence type="predicted"/>
<evidence type="ECO:0000313" key="3">
    <source>
        <dbReference type="Proteomes" id="UP000655830"/>
    </source>
</evidence>
<dbReference type="Proteomes" id="UP000655830">
    <property type="component" value="Unassembled WGS sequence"/>
</dbReference>
<feature type="transmembrane region" description="Helical" evidence="1">
    <location>
        <begin position="141"/>
        <end position="162"/>
    </location>
</feature>
<keyword evidence="1" id="KW-1133">Transmembrane helix</keyword>
<sequence>MELGMIGFSAFMLAILAVPILLMLVIGVVVYKDAKAHDLNPWLWMVVAVFTPNLIGVIIYLVVRSNQEKKYTCSNCNAEVKFDYNVCPNCQAIFENTCEICKHAVGSQMAYCPYCGAKVEENIVHQTATKVTKKTNLVKPLAIIGGICIAAFIAIFGLMFVMGATGGEMFNSSVSIMSVETSMGNHLKASFYYQTGRDSIKVKKQVGDTLVLRGDIKVEEGVITLTVKDPHGEVVYNEVYTGSQELEQKIPVYSEGKYTVGLKMDGAKGGYDLRAE</sequence>
<dbReference type="RefSeq" id="WP_177671769.1">
    <property type="nucleotide sequence ID" value="NZ_JACRSY010000014.1"/>
</dbReference>
<protein>
    <recommendedName>
        <fullName evidence="4">DZANK-type domain-containing protein</fullName>
    </recommendedName>
</protein>
<name>A0A926EGD3_9FIRM</name>
<keyword evidence="1" id="KW-0812">Transmembrane</keyword>
<dbReference type="EMBL" id="JACRSY010000014">
    <property type="protein sequence ID" value="MBC8579829.1"/>
    <property type="molecule type" value="Genomic_DNA"/>
</dbReference>